<keyword evidence="1" id="KW-0472">Membrane</keyword>
<feature type="transmembrane region" description="Helical" evidence="1">
    <location>
        <begin position="7"/>
        <end position="28"/>
    </location>
</feature>
<proteinExistence type="predicted"/>
<dbReference type="RefSeq" id="WP_317943507.1">
    <property type="nucleotide sequence ID" value="NZ_JAUBDI010000006.1"/>
</dbReference>
<gene>
    <name evidence="2" type="ORF">QT711_08755</name>
</gene>
<reference evidence="2 3" key="1">
    <citation type="submission" date="2023-06" db="EMBL/GenBank/DDBJ databases">
        <title>Sporosarcina sp. nov., isolated from Korean traditional fermented seafood 'Jeotgal'.</title>
        <authorList>
            <person name="Yang A.I."/>
            <person name="Shin N.-R."/>
        </authorList>
    </citation>
    <scope>NUCLEOTIDE SEQUENCE [LARGE SCALE GENOMIC DNA]</scope>
    <source>
        <strain evidence="2 3">KCTC13119</strain>
    </source>
</reference>
<evidence type="ECO:0000313" key="3">
    <source>
        <dbReference type="Proteomes" id="UP001282284"/>
    </source>
</evidence>
<evidence type="ECO:0000256" key="1">
    <source>
        <dbReference type="SAM" id="Phobius"/>
    </source>
</evidence>
<organism evidence="2 3">
    <name type="scientific">Sporosarcina saromensis</name>
    <dbReference type="NCBI Taxonomy" id="359365"/>
    <lineage>
        <taxon>Bacteria</taxon>
        <taxon>Bacillati</taxon>
        <taxon>Bacillota</taxon>
        <taxon>Bacilli</taxon>
        <taxon>Bacillales</taxon>
        <taxon>Caryophanaceae</taxon>
        <taxon>Sporosarcina</taxon>
    </lineage>
</organism>
<accession>A0ABU4G8H4</accession>
<evidence type="ECO:0000313" key="2">
    <source>
        <dbReference type="EMBL" id="MDW0113277.1"/>
    </source>
</evidence>
<dbReference type="Proteomes" id="UP001282284">
    <property type="component" value="Unassembled WGS sequence"/>
</dbReference>
<dbReference type="EMBL" id="JAUBDI010000006">
    <property type="protein sequence ID" value="MDW0113277.1"/>
    <property type="molecule type" value="Genomic_DNA"/>
</dbReference>
<keyword evidence="3" id="KW-1185">Reference proteome</keyword>
<keyword evidence="1" id="KW-0812">Transmembrane</keyword>
<comment type="caution">
    <text evidence="2">The sequence shown here is derived from an EMBL/GenBank/DDBJ whole genome shotgun (WGS) entry which is preliminary data.</text>
</comment>
<protein>
    <submittedName>
        <fullName evidence="2">Uncharacterized protein</fullName>
    </submittedName>
</protein>
<sequence>MMKGRRKIFTIVGSFLVVSFALVIYLVYFSKPGVLPNEKQMVELIQKDVPRVGIKTVQDTLTLDERHVVVPFITNKDEYWLSYWEWKRNKWTVLAADTGNEPKLWKIDKNDPSSYWFVWNFRPENDATSLSFYLLNQRRYGQSNGEEYYYPQVQLEESVVLTTSPFGVMQIPKEWQQHHTELQRIQPKSHTPMYYPFSNIGYELNLGWIAYDEAHEEIFLSNGSSGNTSYINHNVNVEYIWRLSADQLERGE</sequence>
<keyword evidence="1" id="KW-1133">Transmembrane helix</keyword>
<name>A0ABU4G8H4_9BACL</name>